<gene>
    <name evidence="10" type="ORF">L203_104562</name>
</gene>
<evidence type="ECO:0000313" key="11">
    <source>
        <dbReference type="Proteomes" id="UP000094043"/>
    </source>
</evidence>
<keyword evidence="6" id="KW-0256">Endoplasmic reticulum</keyword>
<dbReference type="SUPFAM" id="SSF50911">
    <property type="entry name" value="Mannose 6-phosphate receptor domain"/>
    <property type="match status" value="1"/>
</dbReference>
<accession>A0A1E3ILQ1</accession>
<reference evidence="10" key="3">
    <citation type="submission" date="2024-01" db="EMBL/GenBank/DDBJ databases">
        <authorList>
            <person name="Coelho M.A."/>
            <person name="David-Palma M."/>
            <person name="Shea T."/>
            <person name="Sun S."/>
            <person name="Cuomo C.A."/>
            <person name="Heitman J."/>
        </authorList>
    </citation>
    <scope>NUCLEOTIDE SEQUENCE</scope>
    <source>
        <strain evidence="10">CBS 7841</strain>
    </source>
</reference>
<dbReference type="GO" id="GO:0005788">
    <property type="term" value="C:endoplasmic reticulum lumen"/>
    <property type="evidence" value="ECO:0007669"/>
    <property type="project" value="TreeGrafter"/>
</dbReference>
<dbReference type="GeneID" id="91088772"/>
<dbReference type="InterPro" id="IPR009011">
    <property type="entry name" value="Man6P_isomerase_rcpt-bd_dom_sf"/>
</dbReference>
<dbReference type="InterPro" id="IPR012913">
    <property type="entry name" value="OS9-like_dom"/>
</dbReference>
<dbReference type="GO" id="GO:0005789">
    <property type="term" value="C:endoplasmic reticulum membrane"/>
    <property type="evidence" value="ECO:0007669"/>
    <property type="project" value="UniProtKB-SubCell"/>
</dbReference>
<dbReference type="KEGG" id="cdep:91088772"/>
<evidence type="ECO:0000256" key="9">
    <source>
        <dbReference type="SAM" id="SignalP"/>
    </source>
</evidence>
<feature type="region of interest" description="Disordered" evidence="8">
    <location>
        <begin position="478"/>
        <end position="537"/>
    </location>
</feature>
<comment type="similarity">
    <text evidence="2">Belongs to the OS-9 family.</text>
</comment>
<feature type="compositionally biased region" description="Basic and acidic residues" evidence="8">
    <location>
        <begin position="521"/>
        <end position="537"/>
    </location>
</feature>
<evidence type="ECO:0000256" key="2">
    <source>
        <dbReference type="ARBA" id="ARBA00009918"/>
    </source>
</evidence>
<dbReference type="PROSITE" id="PS51914">
    <property type="entry name" value="MRH"/>
    <property type="match status" value="1"/>
</dbReference>
<keyword evidence="7" id="KW-1015">Disulfide bond</keyword>
<evidence type="ECO:0000256" key="1">
    <source>
        <dbReference type="ARBA" id="ARBA00004367"/>
    </source>
</evidence>
<dbReference type="Pfam" id="PF07915">
    <property type="entry name" value="PRKCSH"/>
    <property type="match status" value="1"/>
</dbReference>
<reference evidence="10" key="2">
    <citation type="journal article" date="2022" name="Elife">
        <title>Obligate sexual reproduction of a homothallic fungus closely related to the Cryptococcus pathogenic species complex.</title>
        <authorList>
            <person name="Passer A.R."/>
            <person name="Clancey S.A."/>
            <person name="Shea T."/>
            <person name="David-Palma M."/>
            <person name="Averette A.F."/>
            <person name="Boekhout T."/>
            <person name="Porcel B.M."/>
            <person name="Nowrousian M."/>
            <person name="Cuomo C.A."/>
            <person name="Sun S."/>
            <person name="Heitman J."/>
            <person name="Coelho M.A."/>
        </authorList>
    </citation>
    <scope>NUCLEOTIDE SEQUENCE</scope>
    <source>
        <strain evidence="10">CBS 7841</strain>
    </source>
</reference>
<protein>
    <recommendedName>
        <fullName evidence="3">Protein OS-9 homolog</fullName>
    </recommendedName>
</protein>
<dbReference type="GO" id="GO:0030246">
    <property type="term" value="F:carbohydrate binding"/>
    <property type="evidence" value="ECO:0007669"/>
    <property type="project" value="UniProtKB-KW"/>
</dbReference>
<dbReference type="VEuPathDB" id="FungiDB:L203_02238"/>
<evidence type="ECO:0000256" key="6">
    <source>
        <dbReference type="ARBA" id="ARBA00022824"/>
    </source>
</evidence>
<evidence type="ECO:0000256" key="7">
    <source>
        <dbReference type="ARBA" id="ARBA00023157"/>
    </source>
</evidence>
<dbReference type="PANTHER" id="PTHR15414">
    <property type="entry name" value="OS-9-RELATED"/>
    <property type="match status" value="1"/>
</dbReference>
<dbReference type="InterPro" id="IPR044865">
    <property type="entry name" value="MRH_dom"/>
</dbReference>
<dbReference type="FunFam" id="2.70.130.10:FF:000041">
    <property type="entry name" value="Protein OS-9 homolog"/>
    <property type="match status" value="1"/>
</dbReference>
<evidence type="ECO:0000256" key="4">
    <source>
        <dbReference type="ARBA" id="ARBA00022729"/>
    </source>
</evidence>
<evidence type="ECO:0000256" key="8">
    <source>
        <dbReference type="SAM" id="MobiDB-lite"/>
    </source>
</evidence>
<dbReference type="PANTHER" id="PTHR15414:SF0">
    <property type="entry name" value="ENDOPLASMIC RETICULUM LECTIN 1"/>
    <property type="match status" value="1"/>
</dbReference>
<keyword evidence="4 9" id="KW-0732">Signal</keyword>
<dbReference type="Proteomes" id="UP000094043">
    <property type="component" value="Chromosome 5"/>
</dbReference>
<dbReference type="Gene3D" id="2.70.130.10">
    <property type="entry name" value="Mannose-6-phosphate receptor binding domain"/>
    <property type="match status" value="1"/>
</dbReference>
<evidence type="ECO:0000256" key="3">
    <source>
        <dbReference type="ARBA" id="ARBA00018727"/>
    </source>
</evidence>
<feature type="chain" id="PRO_5043377341" description="Protein OS-9 homolog" evidence="9">
    <location>
        <begin position="19"/>
        <end position="537"/>
    </location>
</feature>
<keyword evidence="5" id="KW-0430">Lectin</keyword>
<keyword evidence="11" id="KW-1185">Reference proteome</keyword>
<dbReference type="InterPro" id="IPR045149">
    <property type="entry name" value="OS-9-like"/>
</dbReference>
<proteinExistence type="inferred from homology"/>
<sequence>MYHLALCALASIPLPAFSLRHGPHQLRDPYAYPKYQVQFLNDLPVSKSDANLAMEVGIKIEDEWLDKRVGRGLEGGDIKLKEERLELLPMNFSPADEESSSYQYLCLMPSSNTTKSQIATLDQLEDVEDELDPVQGWQALSHLKGKCLYSKQGWFTYAYCHDSYIRQFRAAAHPHPHPTQGYIPQEDPNFEGYTLGRAYPVHSGKSRPKVKGDNAGSVAEAVKDKTTAVDTTSKTTPAVSFGLGTSSRYLVQHWTDGTRCDKTGRSRTIEVQVHCSMTSGDMIWMIKELAICQYVMIIHSPHLCGLPGFKSKDVEVGGAGIICRQVIEDDEWSKWEKRAEETSQGGEGEHKVLELPYSTRPGKTQPEFRFGLAAAREGRTEEEKVAQKIEDEFSNTVLSIDSNEDLKAMLRKALGLLSRDKSTEHAEDSDGEVVMIAWNEDDEGEAILLDTDVILKEGNTKKIIELDNEQKKALERNLREHLVRPDLERQEKSNRPDSKGNSEESNSGGGNVPGENSPTKENPDRKDISENRVVDEL</sequence>
<feature type="signal peptide" evidence="9">
    <location>
        <begin position="1"/>
        <end position="18"/>
    </location>
</feature>
<dbReference type="AlphaFoldDB" id="A0A1E3ILQ1"/>
<evidence type="ECO:0000256" key="5">
    <source>
        <dbReference type="ARBA" id="ARBA00022734"/>
    </source>
</evidence>
<organism evidence="10 11">
    <name type="scientific">Cryptococcus depauperatus CBS 7841</name>
    <dbReference type="NCBI Taxonomy" id="1295531"/>
    <lineage>
        <taxon>Eukaryota</taxon>
        <taxon>Fungi</taxon>
        <taxon>Dikarya</taxon>
        <taxon>Basidiomycota</taxon>
        <taxon>Agaricomycotina</taxon>
        <taxon>Tremellomycetes</taxon>
        <taxon>Tremellales</taxon>
        <taxon>Cryptococcaceae</taxon>
        <taxon>Cryptococcus</taxon>
    </lineage>
</organism>
<dbReference type="OrthoDB" id="448954at2759"/>
<dbReference type="GO" id="GO:0030970">
    <property type="term" value="P:retrograde protein transport, ER to cytosol"/>
    <property type="evidence" value="ECO:0007669"/>
    <property type="project" value="TreeGrafter"/>
</dbReference>
<reference evidence="10" key="1">
    <citation type="submission" date="2016-06" db="EMBL/GenBank/DDBJ databases">
        <authorList>
            <person name="Cuomo C."/>
            <person name="Litvintseva A."/>
            <person name="Heitman J."/>
            <person name="Chen Y."/>
            <person name="Sun S."/>
            <person name="Springer D."/>
            <person name="Dromer F."/>
            <person name="Young S."/>
            <person name="Zeng Q."/>
            <person name="Chapman S."/>
            <person name="Gujja S."/>
            <person name="Saif S."/>
            <person name="Birren B."/>
        </authorList>
    </citation>
    <scope>NUCLEOTIDE SEQUENCE</scope>
    <source>
        <strain evidence="10">CBS 7841</strain>
    </source>
</reference>
<dbReference type="GO" id="GO:0030968">
    <property type="term" value="P:endoplasmic reticulum unfolded protein response"/>
    <property type="evidence" value="ECO:0007669"/>
    <property type="project" value="InterPro"/>
</dbReference>
<name>A0A1E3ILQ1_9TREE</name>
<comment type="subcellular location">
    <subcellularLocation>
        <location evidence="1">Endoplasmic reticulum membrane</location>
        <topology evidence="1">Peripheral membrane protein</topology>
        <orientation evidence="1">Lumenal side</orientation>
    </subcellularLocation>
</comment>
<dbReference type="RefSeq" id="XP_066070039.1">
    <property type="nucleotide sequence ID" value="XM_066213942.1"/>
</dbReference>
<evidence type="ECO:0000313" key="10">
    <source>
        <dbReference type="EMBL" id="WVN89339.1"/>
    </source>
</evidence>
<dbReference type="EMBL" id="CP143788">
    <property type="protein sequence ID" value="WVN89339.1"/>
    <property type="molecule type" value="Genomic_DNA"/>
</dbReference>
<feature type="compositionally biased region" description="Basic and acidic residues" evidence="8">
    <location>
        <begin position="478"/>
        <end position="502"/>
    </location>
</feature>